<dbReference type="SUPFAM" id="SSF48452">
    <property type="entry name" value="TPR-like"/>
    <property type="match status" value="1"/>
</dbReference>
<evidence type="ECO:0000256" key="4">
    <source>
        <dbReference type="ARBA" id="ARBA00022695"/>
    </source>
</evidence>
<evidence type="ECO:0000256" key="7">
    <source>
        <dbReference type="ARBA" id="ARBA00047597"/>
    </source>
</evidence>
<feature type="repeat" description="TPR" evidence="8">
    <location>
        <begin position="449"/>
        <end position="482"/>
    </location>
</feature>
<feature type="repeat" description="TPR" evidence="8">
    <location>
        <begin position="370"/>
        <end position="403"/>
    </location>
</feature>
<evidence type="ECO:0000313" key="14">
    <source>
        <dbReference type="Proteomes" id="UP000682733"/>
    </source>
</evidence>
<keyword evidence="5" id="KW-0677">Repeat</keyword>
<dbReference type="SMART" id="SM00028">
    <property type="entry name" value="TPR"/>
    <property type="match status" value="4"/>
</dbReference>
<feature type="coiled-coil region" evidence="10">
    <location>
        <begin position="96"/>
        <end position="133"/>
    </location>
</feature>
<dbReference type="PANTHER" id="PTHR45641:SF19">
    <property type="entry name" value="NEPHROCYSTIN-3"/>
    <property type="match status" value="1"/>
</dbReference>
<evidence type="ECO:0000256" key="5">
    <source>
        <dbReference type="ARBA" id="ARBA00022737"/>
    </source>
</evidence>
<feature type="compositionally biased region" description="Low complexity" evidence="11">
    <location>
        <begin position="8"/>
        <end position="28"/>
    </location>
</feature>
<evidence type="ECO:0000256" key="10">
    <source>
        <dbReference type="SAM" id="Coils"/>
    </source>
</evidence>
<evidence type="ECO:0000256" key="11">
    <source>
        <dbReference type="SAM" id="MobiDB-lite"/>
    </source>
</evidence>
<comment type="similarity">
    <text evidence="1 9">Belongs to the Arg-specific ADP-ribosyltransferase family.</text>
</comment>
<dbReference type="GO" id="GO:0016779">
    <property type="term" value="F:nucleotidyltransferase activity"/>
    <property type="evidence" value="ECO:0007669"/>
    <property type="project" value="UniProtKB-KW"/>
</dbReference>
<dbReference type="EC" id="2.4.2.31" evidence="9"/>
<keyword evidence="3 9" id="KW-0808">Transferase</keyword>
<keyword evidence="9" id="KW-0520">NAD</keyword>
<evidence type="ECO:0000256" key="3">
    <source>
        <dbReference type="ARBA" id="ARBA00022679"/>
    </source>
</evidence>
<dbReference type="Pfam" id="PF13424">
    <property type="entry name" value="TPR_12"/>
    <property type="match status" value="2"/>
</dbReference>
<evidence type="ECO:0000313" key="13">
    <source>
        <dbReference type="EMBL" id="CAF4098783.1"/>
    </source>
</evidence>
<feature type="repeat" description="TPR" evidence="8">
    <location>
        <begin position="492"/>
        <end position="525"/>
    </location>
</feature>
<dbReference type="Gene3D" id="3.90.176.10">
    <property type="entry name" value="Toxin ADP-ribosyltransferase, Chain A, domain 1"/>
    <property type="match status" value="1"/>
</dbReference>
<evidence type="ECO:0000256" key="8">
    <source>
        <dbReference type="PROSITE-ProRule" id="PRU00339"/>
    </source>
</evidence>
<dbReference type="EMBL" id="CAJOBA010040676">
    <property type="protein sequence ID" value="CAF4098783.1"/>
    <property type="molecule type" value="Genomic_DNA"/>
</dbReference>
<dbReference type="PROSITE" id="PS51996">
    <property type="entry name" value="TR_MART"/>
    <property type="match status" value="1"/>
</dbReference>
<dbReference type="Pfam" id="PF01129">
    <property type="entry name" value="ART"/>
    <property type="match status" value="1"/>
</dbReference>
<comment type="catalytic activity">
    <reaction evidence="7 9">
        <text>L-arginyl-[protein] + NAD(+) = N(omega)-(ADP-D-ribosyl)-L-arginyl-[protein] + nicotinamide + H(+)</text>
        <dbReference type="Rhea" id="RHEA:19149"/>
        <dbReference type="Rhea" id="RHEA-COMP:10532"/>
        <dbReference type="Rhea" id="RHEA-COMP:15087"/>
        <dbReference type="ChEBI" id="CHEBI:15378"/>
        <dbReference type="ChEBI" id="CHEBI:17154"/>
        <dbReference type="ChEBI" id="CHEBI:29965"/>
        <dbReference type="ChEBI" id="CHEBI:57540"/>
        <dbReference type="ChEBI" id="CHEBI:142554"/>
        <dbReference type="EC" id="2.4.2.31"/>
    </reaction>
</comment>
<protein>
    <recommendedName>
        <fullName evidence="9">NAD(P)(+)--arginine ADP-ribosyltransferase</fullName>
        <ecNumber evidence="9">2.4.2.31</ecNumber>
    </recommendedName>
    <alternativeName>
        <fullName evidence="9">Mono(ADP-ribosyl)transferase</fullName>
    </alternativeName>
</protein>
<evidence type="ECO:0000313" key="12">
    <source>
        <dbReference type="EMBL" id="CAF1293772.1"/>
    </source>
</evidence>
<dbReference type="Proteomes" id="UP000677228">
    <property type="component" value="Unassembled WGS sequence"/>
</dbReference>
<dbReference type="AlphaFoldDB" id="A0A8S2QB29"/>
<dbReference type="EMBL" id="CAJNOK010019108">
    <property type="protein sequence ID" value="CAF1293772.1"/>
    <property type="molecule type" value="Genomic_DNA"/>
</dbReference>
<dbReference type="InterPro" id="IPR019734">
    <property type="entry name" value="TPR_rpt"/>
</dbReference>
<keyword evidence="4" id="KW-0548">Nucleotidyltransferase</keyword>
<sequence>MRCGSSTSSQKSIAKPSASSPTTTESPSVQVKKFNVKLSTPPPKTAIDENPSGIIIYDSEAVDNAAASKQRDQRNASFMYFVLFIDILRAMPKNPKKGKEELVKEWERRCHKIEDLRDNKEKEKEIIKEFNDSYSPEKSIWWYTRICGLFRMLNEALREANLEVLLSLRIFLVDLYQQLTTEHLKFVAGQTEEKPVLDLFRGQLITKDEMNLIQESKGEYLTFNSFLSTSKNRAVSENFGLTQKEPKDGLTRVLFEIKIDTRLENTKPYADISQLSFVEKEDEILIMLGAIFKVGETKFDEAQQMYTAELSLCSQSEYRLKELLAQVKNEIGSGITSLGFLLYRQGKFEEAKINFQEVLKDNTLSDTEKAHCYNGLGRSTRELREYDEALEHFEQEVKLRKLSKDKVNEGTAYTYIGQVHWLKNELDIALSYEEKAEKVLLPLTHPDLSKVYQQMGNIYRDKNEFDLSIEYHMKVLAIYDEQKNVKEDYMRGVTYENLGDTYRKQGDEKKAAEYYAKSKQIYSKSLTSYHERNKGIEQKAKATEKQMDQK</sequence>
<keyword evidence="10" id="KW-0175">Coiled coil</keyword>
<dbReference type="SUPFAM" id="SSF56399">
    <property type="entry name" value="ADP-ribosylation"/>
    <property type="match status" value="1"/>
</dbReference>
<proteinExistence type="inferred from homology"/>
<dbReference type="PANTHER" id="PTHR45641">
    <property type="entry name" value="TETRATRICOPEPTIDE REPEAT PROTEIN (AFU_ORTHOLOGUE AFUA_6G03870)"/>
    <property type="match status" value="1"/>
</dbReference>
<reference evidence="13" key="1">
    <citation type="submission" date="2021-02" db="EMBL/GenBank/DDBJ databases">
        <authorList>
            <person name="Nowell W R."/>
        </authorList>
    </citation>
    <scope>NUCLEOTIDE SEQUENCE</scope>
</reference>
<evidence type="ECO:0000256" key="1">
    <source>
        <dbReference type="ARBA" id="ARBA00009558"/>
    </source>
</evidence>
<dbReference type="PROSITE" id="PS50005">
    <property type="entry name" value="TPR"/>
    <property type="match status" value="3"/>
</dbReference>
<evidence type="ECO:0000256" key="9">
    <source>
        <dbReference type="RuleBase" id="RU361228"/>
    </source>
</evidence>
<gene>
    <name evidence="12" type="ORF">OVA965_LOCUS28219</name>
    <name evidence="13" type="ORF">TMI583_LOCUS28968</name>
</gene>
<dbReference type="Gene3D" id="1.25.40.10">
    <property type="entry name" value="Tetratricopeptide repeat domain"/>
    <property type="match status" value="2"/>
</dbReference>
<accession>A0A8S2QB29</accession>
<keyword evidence="9" id="KW-0521">NADP</keyword>
<keyword evidence="2 9" id="KW-0328">Glycosyltransferase</keyword>
<evidence type="ECO:0000256" key="6">
    <source>
        <dbReference type="ARBA" id="ARBA00022803"/>
    </source>
</evidence>
<dbReference type="InterPro" id="IPR011990">
    <property type="entry name" value="TPR-like_helical_dom_sf"/>
</dbReference>
<dbReference type="InterPro" id="IPR000768">
    <property type="entry name" value="ART"/>
</dbReference>
<feature type="region of interest" description="Disordered" evidence="11">
    <location>
        <begin position="1"/>
        <end position="50"/>
    </location>
</feature>
<organism evidence="13 14">
    <name type="scientific">Didymodactylos carnosus</name>
    <dbReference type="NCBI Taxonomy" id="1234261"/>
    <lineage>
        <taxon>Eukaryota</taxon>
        <taxon>Metazoa</taxon>
        <taxon>Spiralia</taxon>
        <taxon>Gnathifera</taxon>
        <taxon>Rotifera</taxon>
        <taxon>Eurotatoria</taxon>
        <taxon>Bdelloidea</taxon>
        <taxon>Philodinida</taxon>
        <taxon>Philodinidae</taxon>
        <taxon>Didymodactylos</taxon>
    </lineage>
</organism>
<dbReference type="Proteomes" id="UP000682733">
    <property type="component" value="Unassembled WGS sequence"/>
</dbReference>
<comment type="caution">
    <text evidence="13">The sequence shown here is derived from an EMBL/GenBank/DDBJ whole genome shotgun (WGS) entry which is preliminary data.</text>
</comment>
<evidence type="ECO:0000256" key="2">
    <source>
        <dbReference type="ARBA" id="ARBA00022676"/>
    </source>
</evidence>
<name>A0A8S2QB29_9BILA</name>
<dbReference type="GO" id="GO:0106274">
    <property type="term" value="F:NAD+-protein-arginine ADP-ribosyltransferase activity"/>
    <property type="evidence" value="ECO:0007669"/>
    <property type="project" value="UniProtKB-EC"/>
</dbReference>
<keyword evidence="6 8" id="KW-0802">TPR repeat</keyword>